<keyword evidence="1" id="KW-0472">Membrane</keyword>
<proteinExistence type="predicted"/>
<dbReference type="RefSeq" id="WP_090093629.1">
    <property type="nucleotide sequence ID" value="NZ_FOMG01000029.1"/>
</dbReference>
<dbReference type="OrthoDB" id="1905885at2"/>
<feature type="transmembrane region" description="Helical" evidence="1">
    <location>
        <begin position="198"/>
        <end position="220"/>
    </location>
</feature>
<feature type="transmembrane region" description="Helical" evidence="1">
    <location>
        <begin position="240"/>
        <end position="261"/>
    </location>
</feature>
<feature type="transmembrane region" description="Helical" evidence="1">
    <location>
        <begin position="20"/>
        <end position="44"/>
    </location>
</feature>
<keyword evidence="1" id="KW-1133">Transmembrane helix</keyword>
<gene>
    <name evidence="2" type="ORF">SAMN05421842_12928</name>
</gene>
<protein>
    <recommendedName>
        <fullName evidence="4">ABC-2 family transporter protein</fullName>
    </recommendedName>
</protein>
<organism evidence="2 3">
    <name type="scientific">Clostridium uliginosum</name>
    <dbReference type="NCBI Taxonomy" id="119641"/>
    <lineage>
        <taxon>Bacteria</taxon>
        <taxon>Bacillati</taxon>
        <taxon>Bacillota</taxon>
        <taxon>Clostridia</taxon>
        <taxon>Eubacteriales</taxon>
        <taxon>Clostridiaceae</taxon>
        <taxon>Clostridium</taxon>
    </lineage>
</organism>
<reference evidence="2 3" key="1">
    <citation type="submission" date="2016-10" db="EMBL/GenBank/DDBJ databases">
        <authorList>
            <person name="de Groot N.N."/>
        </authorList>
    </citation>
    <scope>NUCLEOTIDE SEQUENCE [LARGE SCALE GENOMIC DNA]</scope>
    <source>
        <strain evidence="2 3">DSM 12992</strain>
    </source>
</reference>
<evidence type="ECO:0008006" key="4">
    <source>
        <dbReference type="Google" id="ProtNLM"/>
    </source>
</evidence>
<dbReference type="STRING" id="119641.SAMN05421842_12928"/>
<keyword evidence="3" id="KW-1185">Reference proteome</keyword>
<evidence type="ECO:0000256" key="1">
    <source>
        <dbReference type="SAM" id="Phobius"/>
    </source>
</evidence>
<dbReference type="Proteomes" id="UP000199263">
    <property type="component" value="Unassembled WGS sequence"/>
</dbReference>
<accession>A0A1I1R1C6</accession>
<evidence type="ECO:0000313" key="2">
    <source>
        <dbReference type="EMBL" id="SFD28119.1"/>
    </source>
</evidence>
<feature type="transmembrane region" description="Helical" evidence="1">
    <location>
        <begin position="166"/>
        <end position="186"/>
    </location>
</feature>
<feature type="transmembrane region" description="Helical" evidence="1">
    <location>
        <begin position="111"/>
        <end position="143"/>
    </location>
</feature>
<dbReference type="AlphaFoldDB" id="A0A1I1R1C6"/>
<keyword evidence="1" id="KW-0812">Transmembrane</keyword>
<feature type="transmembrane region" description="Helical" evidence="1">
    <location>
        <begin position="64"/>
        <end position="90"/>
    </location>
</feature>
<evidence type="ECO:0000313" key="3">
    <source>
        <dbReference type="Proteomes" id="UP000199263"/>
    </source>
</evidence>
<name>A0A1I1R1C6_9CLOT</name>
<dbReference type="EMBL" id="FOMG01000029">
    <property type="protein sequence ID" value="SFD28119.1"/>
    <property type="molecule type" value="Genomic_DNA"/>
</dbReference>
<sequence length="267" mass="30648">MSYYIKNELRRAIFSKPALLTFLITLITMLISFLAIVCNDWNIFNINVNHFKKFYDSVDIFLMARAFGPASILCLIAPLLAALVFSNSYLQDKDSGFLKFIYARMNRKKYIISRIFVNAISSGVIISAALIVILIFISLILGIKTNPNSFFKVTGAYVFWYEKSKWIYVICIIILSFIFNVIFATLSLGLSPFINNKYLSFLCPFFIYILSLTLFCYIRLSSLNMAMLFRPIAIGSEIPVLIYQFVLLVIGIVLFYVGVLYRNEKDL</sequence>